<accession>A0AAD7INC5</accession>
<dbReference type="PANTHER" id="PTHR10484">
    <property type="entry name" value="HISTONE H4"/>
    <property type="match status" value="1"/>
</dbReference>
<dbReference type="GO" id="GO:0003677">
    <property type="term" value="F:DNA binding"/>
    <property type="evidence" value="ECO:0007669"/>
    <property type="project" value="UniProtKB-KW"/>
</dbReference>
<comment type="similarity">
    <text evidence="3">Belongs to the histone H4 family.</text>
</comment>
<dbReference type="GO" id="GO:0000786">
    <property type="term" value="C:nucleosome"/>
    <property type="evidence" value="ECO:0007669"/>
    <property type="project" value="UniProtKB-KW"/>
</dbReference>
<dbReference type="SUPFAM" id="SSF47113">
    <property type="entry name" value="Histone-fold"/>
    <property type="match status" value="1"/>
</dbReference>
<evidence type="ECO:0000256" key="5">
    <source>
        <dbReference type="ARBA" id="ARBA00023125"/>
    </source>
</evidence>
<dbReference type="AlphaFoldDB" id="A0AAD7INC5"/>
<protein>
    <recommendedName>
        <fullName evidence="11">Histone H4</fullName>
    </recommendedName>
</protein>
<keyword evidence="4" id="KW-0158">Chromosome</keyword>
<comment type="caution">
    <text evidence="9">The sequence shown here is derived from an EMBL/GenBank/DDBJ whole genome shotgun (WGS) entry which is preliminary data.</text>
</comment>
<evidence type="ECO:0008006" key="11">
    <source>
        <dbReference type="Google" id="ProtNLM"/>
    </source>
</evidence>
<sequence length="120" mass="13511">MARKRGEVRRSTGGKSRYPSQSQRRRFRSATVGITKPALKRLARRAGVKRSSNRIYEDARGALKIFLQGVIKDAVLYTRHGYQFVSCSSRVFACSLILFERSSTVTSLDITSLGVGLYNY</sequence>
<evidence type="ECO:0000256" key="8">
    <source>
        <dbReference type="SAM" id="MobiDB-lite"/>
    </source>
</evidence>
<evidence type="ECO:0000256" key="2">
    <source>
        <dbReference type="ARBA" id="ARBA00004286"/>
    </source>
</evidence>
<keyword evidence="5" id="KW-0238">DNA-binding</keyword>
<dbReference type="Gene3D" id="1.10.20.10">
    <property type="entry name" value="Histone, subunit A"/>
    <property type="match status" value="1"/>
</dbReference>
<evidence type="ECO:0000256" key="6">
    <source>
        <dbReference type="ARBA" id="ARBA00023242"/>
    </source>
</evidence>
<dbReference type="GO" id="GO:0046982">
    <property type="term" value="F:protein heterodimerization activity"/>
    <property type="evidence" value="ECO:0007669"/>
    <property type="project" value="InterPro"/>
</dbReference>
<evidence type="ECO:0000313" key="10">
    <source>
        <dbReference type="Proteomes" id="UP001215598"/>
    </source>
</evidence>
<evidence type="ECO:0000256" key="3">
    <source>
        <dbReference type="ARBA" id="ARBA00006564"/>
    </source>
</evidence>
<proteinExistence type="inferred from homology"/>
<feature type="region of interest" description="Disordered" evidence="8">
    <location>
        <begin position="1"/>
        <end position="27"/>
    </location>
</feature>
<dbReference type="Proteomes" id="UP001215598">
    <property type="component" value="Unassembled WGS sequence"/>
</dbReference>
<keyword evidence="7" id="KW-0544">Nucleosome core</keyword>
<comment type="subcellular location">
    <subcellularLocation>
        <location evidence="2">Chromosome</location>
    </subcellularLocation>
    <subcellularLocation>
        <location evidence="1">Nucleus</location>
    </subcellularLocation>
</comment>
<organism evidence="9 10">
    <name type="scientific">Mycena metata</name>
    <dbReference type="NCBI Taxonomy" id="1033252"/>
    <lineage>
        <taxon>Eukaryota</taxon>
        <taxon>Fungi</taxon>
        <taxon>Dikarya</taxon>
        <taxon>Basidiomycota</taxon>
        <taxon>Agaricomycotina</taxon>
        <taxon>Agaricomycetes</taxon>
        <taxon>Agaricomycetidae</taxon>
        <taxon>Agaricales</taxon>
        <taxon>Marasmiineae</taxon>
        <taxon>Mycenaceae</taxon>
        <taxon>Mycena</taxon>
    </lineage>
</organism>
<evidence type="ECO:0000313" key="9">
    <source>
        <dbReference type="EMBL" id="KAJ7745366.1"/>
    </source>
</evidence>
<evidence type="ECO:0000256" key="1">
    <source>
        <dbReference type="ARBA" id="ARBA00004123"/>
    </source>
</evidence>
<dbReference type="InterPro" id="IPR001951">
    <property type="entry name" value="Histone_H4"/>
</dbReference>
<dbReference type="InterPro" id="IPR009072">
    <property type="entry name" value="Histone-fold"/>
</dbReference>
<feature type="compositionally biased region" description="Basic and acidic residues" evidence="8">
    <location>
        <begin position="1"/>
        <end position="10"/>
    </location>
</feature>
<dbReference type="GO" id="GO:0030527">
    <property type="term" value="F:structural constituent of chromatin"/>
    <property type="evidence" value="ECO:0007669"/>
    <property type="project" value="InterPro"/>
</dbReference>
<name>A0AAD7INC5_9AGAR</name>
<gene>
    <name evidence="9" type="ORF">B0H16DRAFT_1462866</name>
</gene>
<reference evidence="9" key="1">
    <citation type="submission" date="2023-03" db="EMBL/GenBank/DDBJ databases">
        <title>Massive genome expansion in bonnet fungi (Mycena s.s.) driven by repeated elements and novel gene families across ecological guilds.</title>
        <authorList>
            <consortium name="Lawrence Berkeley National Laboratory"/>
            <person name="Harder C.B."/>
            <person name="Miyauchi S."/>
            <person name="Viragh M."/>
            <person name="Kuo A."/>
            <person name="Thoen E."/>
            <person name="Andreopoulos B."/>
            <person name="Lu D."/>
            <person name="Skrede I."/>
            <person name="Drula E."/>
            <person name="Henrissat B."/>
            <person name="Morin E."/>
            <person name="Kohler A."/>
            <person name="Barry K."/>
            <person name="LaButti K."/>
            <person name="Morin E."/>
            <person name="Salamov A."/>
            <person name="Lipzen A."/>
            <person name="Mereny Z."/>
            <person name="Hegedus B."/>
            <person name="Baldrian P."/>
            <person name="Stursova M."/>
            <person name="Weitz H."/>
            <person name="Taylor A."/>
            <person name="Grigoriev I.V."/>
            <person name="Nagy L.G."/>
            <person name="Martin F."/>
            <person name="Kauserud H."/>
        </authorList>
    </citation>
    <scope>NUCLEOTIDE SEQUENCE</scope>
    <source>
        <strain evidence="9">CBHHK182m</strain>
    </source>
</reference>
<dbReference type="PRINTS" id="PR00623">
    <property type="entry name" value="HISTONEH4"/>
</dbReference>
<evidence type="ECO:0000256" key="7">
    <source>
        <dbReference type="ARBA" id="ARBA00023269"/>
    </source>
</evidence>
<evidence type="ECO:0000256" key="4">
    <source>
        <dbReference type="ARBA" id="ARBA00022454"/>
    </source>
</evidence>
<dbReference type="GO" id="GO:0005634">
    <property type="term" value="C:nucleus"/>
    <property type="evidence" value="ECO:0007669"/>
    <property type="project" value="UniProtKB-SubCell"/>
</dbReference>
<keyword evidence="6" id="KW-0539">Nucleus</keyword>
<dbReference type="EMBL" id="JARKIB010000083">
    <property type="protein sequence ID" value="KAJ7745366.1"/>
    <property type="molecule type" value="Genomic_DNA"/>
</dbReference>
<keyword evidence="10" id="KW-1185">Reference proteome</keyword>